<keyword evidence="1" id="KW-0732">Signal</keyword>
<dbReference type="Gene3D" id="3.60.21.10">
    <property type="match status" value="1"/>
</dbReference>
<dbReference type="PANTHER" id="PTHR43143:SF5">
    <property type="entry name" value="SECRETED PROTEIN"/>
    <property type="match status" value="1"/>
</dbReference>
<feature type="transmembrane region" description="Helical" evidence="4">
    <location>
        <begin position="1316"/>
        <end position="1342"/>
    </location>
</feature>
<evidence type="ECO:0000256" key="1">
    <source>
        <dbReference type="ARBA" id="ARBA00022729"/>
    </source>
</evidence>
<dbReference type="SUPFAM" id="SSF49899">
    <property type="entry name" value="Concanavalin A-like lectins/glucanases"/>
    <property type="match status" value="2"/>
</dbReference>
<keyword evidence="4" id="KW-1133">Transmembrane helix</keyword>
<keyword evidence="4" id="KW-0812">Transmembrane</keyword>
<dbReference type="Proteomes" id="UP000244754">
    <property type="component" value="Chromosome"/>
</dbReference>
<evidence type="ECO:0000256" key="4">
    <source>
        <dbReference type="SAM" id="Phobius"/>
    </source>
</evidence>
<dbReference type="Pfam" id="PF13385">
    <property type="entry name" value="Laminin_G_3"/>
    <property type="match status" value="2"/>
</dbReference>
<dbReference type="InterPro" id="IPR051918">
    <property type="entry name" value="STPP_CPPED1"/>
</dbReference>
<dbReference type="InterPro" id="IPR013320">
    <property type="entry name" value="ConA-like_dom_sf"/>
</dbReference>
<evidence type="ECO:0000313" key="5">
    <source>
        <dbReference type="EMBL" id="AWB83205.1"/>
    </source>
</evidence>
<dbReference type="Pfam" id="PF16403">
    <property type="entry name" value="Bact_surface_Ig-like"/>
    <property type="match status" value="1"/>
</dbReference>
<dbReference type="Gene3D" id="2.60.40.10">
    <property type="entry name" value="Immunoglobulins"/>
    <property type="match status" value="1"/>
</dbReference>
<dbReference type="SMART" id="SM00560">
    <property type="entry name" value="LamGL"/>
    <property type="match status" value="2"/>
</dbReference>
<dbReference type="InterPro" id="IPR013783">
    <property type="entry name" value="Ig-like_fold"/>
</dbReference>
<dbReference type="InterPro" id="IPR004843">
    <property type="entry name" value="Calcineurin-like_PHP"/>
</dbReference>
<sequence length="1357" mass="145142">MPISLHKDDHMSPSSSLPLRVHGLSLCIAAATVASVATVIVPAAVESPLVAPSSAAPAAQAPAADIIDVDFSSQDAPTDTAANRTVTPFGDPQLTFDGKLGRTVAQFDDDGYVINLNDPGDKYAVPLDGFSLECSFRYNTELPPNEVTLCGNKAGGGFALLVDKGQVQFSVHDGTGYKKAGAPIQGDRWYHATGVFGGGSAKLYLDGELVAEVPTAPTMQLVKSTNSRGFAIGADSGSNAMLDNYANARIGNVQLYGQALDDADVAARAESFYNRSAAEVVPDVLNVDINNAPQETPFVDIQHQDRDYSTDGEMILRDDQALNRRVAKFDNTAVLYTIGDTSNPDGTYEHDVYGHLGDNFSVECTFRYDAPLPTSGEAGICSNKQSGGFSLSLYQDYLTFAVSTGEYNYARVKVEPHRWYHVVGVLEGSVAKLYVNGELAASVRTPSPSLKPPTNYRARIWTLASDAGDGSAQYHGNLTLANSNLYSRGLTPDEISALSRDMLGSNVYTVPTLTSVAPAQGSEITQETAFEATWSNPDLVAADMTYTLDGAPLKPGDLIGPGLKAGEHTITATGSTVFGQPINETVSFTSPNNLIASGTTNVAGANGVALSANAVNPSGGDITTTFYKGEITTPSESFQGLMGSAMPTTLDFEYTDQQEIPAEGRSLAAHEGKQAFQRFDVPVKSFREGQSVRWTGMLDPTRQARLLVWNPTSNTWDALSTGNGVAQGETTLTGALKQEHVADGSAHVLVLGIDPFALLPETEKGTFADPADYDFSIAHMTDTQFLSEGATEDSYSEQQRDVWARAYKEQLDWIVENRESKKIAYMAHSGDVIENWVLADYGAEEEQKRARAIKEFEFAKQIHDEFEKAELPHGVLAGNHDNRNGTEDGKNGEKILFNDYFGPEDYEALSNSPGWQQAQATYHPWKEGDNSNHYDLFTAPNGMEFVVVHLGYGVDADEAAWADSVLKQFKDRNGIVVAHSYLGPSTAANGHDGYLSYDGSMIQSEVVDKNPNVAMVLSGHENGVAINVRRDVTDKGNNVLELLSDYQEYEIPAGEVGLAGVDGRSAADMLKLGASFLRLFQFRANPDSGESTVQVTTYSPFLDNFGASEYDPRGRYNGNEDEFALPIQLTNRSTSFSTTSVEVTTPTDEVIGEVKTKSGWPASVTWTGLEPGKEYAWYAVSRDAGNDTELTSTLTQMSIFTATRNDNQTGDFKAPLLTVPKETVLKIGDRFDPLAGVEATDEVDGDIISSVNVAGAVDTSKAGTYELVYTATDAAGNQTTATRTVTVSGDSHPGSSTGDDGSSTSSSMPATTRSGLIGGIIGTVLGATGAIAIVAGLINTFFPNAAADILARFNIRL</sequence>
<evidence type="ECO:0000256" key="2">
    <source>
        <dbReference type="ARBA" id="ARBA00023157"/>
    </source>
</evidence>
<organism evidence="5 6">
    <name type="scientific">Corynebacterium liangguodongii</name>
    <dbReference type="NCBI Taxonomy" id="2079535"/>
    <lineage>
        <taxon>Bacteria</taxon>
        <taxon>Bacillati</taxon>
        <taxon>Actinomycetota</taxon>
        <taxon>Actinomycetes</taxon>
        <taxon>Mycobacteriales</taxon>
        <taxon>Corynebacteriaceae</taxon>
        <taxon>Corynebacterium</taxon>
    </lineage>
</organism>
<feature type="compositionally biased region" description="Low complexity" evidence="3">
    <location>
        <begin position="1288"/>
        <end position="1307"/>
    </location>
</feature>
<dbReference type="SUPFAM" id="SSF56300">
    <property type="entry name" value="Metallo-dependent phosphatases"/>
    <property type="match status" value="1"/>
</dbReference>
<accession>A0A2S0WBR2</accession>
<keyword evidence="4" id="KW-0472">Membrane</keyword>
<evidence type="ECO:0000256" key="3">
    <source>
        <dbReference type="SAM" id="MobiDB-lite"/>
    </source>
</evidence>
<proteinExistence type="predicted"/>
<gene>
    <name evidence="5" type="ORF">C3E79_00835</name>
</gene>
<name>A0A2S0WBR2_9CORY</name>
<dbReference type="GO" id="GO:0016787">
    <property type="term" value="F:hydrolase activity"/>
    <property type="evidence" value="ECO:0007669"/>
    <property type="project" value="InterPro"/>
</dbReference>
<dbReference type="EMBL" id="CP026948">
    <property type="protein sequence ID" value="AWB83205.1"/>
    <property type="molecule type" value="Genomic_DNA"/>
</dbReference>
<feature type="region of interest" description="Disordered" evidence="3">
    <location>
        <begin position="1280"/>
        <end position="1310"/>
    </location>
</feature>
<keyword evidence="6" id="KW-1185">Reference proteome</keyword>
<dbReference type="Pfam" id="PF00149">
    <property type="entry name" value="Metallophos"/>
    <property type="match status" value="1"/>
</dbReference>
<dbReference type="InterPro" id="IPR032179">
    <property type="entry name" value="Cry22Aa_Ig-like"/>
</dbReference>
<keyword evidence="2" id="KW-1015">Disulfide bond</keyword>
<dbReference type="InterPro" id="IPR006558">
    <property type="entry name" value="LamG-like"/>
</dbReference>
<dbReference type="KEGG" id="clia:C3E79_00835"/>
<evidence type="ECO:0000313" key="6">
    <source>
        <dbReference type="Proteomes" id="UP000244754"/>
    </source>
</evidence>
<dbReference type="GO" id="GO:0005975">
    <property type="term" value="P:carbohydrate metabolic process"/>
    <property type="evidence" value="ECO:0007669"/>
    <property type="project" value="UniProtKB-ARBA"/>
</dbReference>
<dbReference type="InterPro" id="IPR029052">
    <property type="entry name" value="Metallo-depent_PP-like"/>
</dbReference>
<dbReference type="PANTHER" id="PTHR43143">
    <property type="entry name" value="METALLOPHOSPHOESTERASE, CALCINEURIN SUPERFAMILY"/>
    <property type="match status" value="1"/>
</dbReference>
<feature type="transmembrane region" description="Helical" evidence="4">
    <location>
        <begin position="21"/>
        <end position="45"/>
    </location>
</feature>
<dbReference type="Gene3D" id="2.60.120.200">
    <property type="match status" value="2"/>
</dbReference>
<reference evidence="6" key="1">
    <citation type="submission" date="2018-01" db="EMBL/GenBank/DDBJ databases">
        <authorList>
            <person name="Li J."/>
        </authorList>
    </citation>
    <scope>NUCLEOTIDE SEQUENCE [LARGE SCALE GENOMIC DNA]</scope>
    <source>
        <strain evidence="6">2184</strain>
    </source>
</reference>
<protein>
    <submittedName>
        <fullName evidence="5">Uncharacterized protein</fullName>
    </submittedName>
</protein>